<evidence type="ECO:0000313" key="2">
    <source>
        <dbReference type="Proteomes" id="UP000237000"/>
    </source>
</evidence>
<accession>A0A2P5FNJ5</accession>
<organism evidence="1 2">
    <name type="scientific">Trema orientale</name>
    <name type="common">Charcoal tree</name>
    <name type="synonym">Celtis orientalis</name>
    <dbReference type="NCBI Taxonomy" id="63057"/>
    <lineage>
        <taxon>Eukaryota</taxon>
        <taxon>Viridiplantae</taxon>
        <taxon>Streptophyta</taxon>
        <taxon>Embryophyta</taxon>
        <taxon>Tracheophyta</taxon>
        <taxon>Spermatophyta</taxon>
        <taxon>Magnoliopsida</taxon>
        <taxon>eudicotyledons</taxon>
        <taxon>Gunneridae</taxon>
        <taxon>Pentapetalae</taxon>
        <taxon>rosids</taxon>
        <taxon>fabids</taxon>
        <taxon>Rosales</taxon>
        <taxon>Cannabaceae</taxon>
        <taxon>Trema</taxon>
    </lineage>
</organism>
<name>A0A2P5FNJ5_TREOI</name>
<proteinExistence type="predicted"/>
<reference evidence="2" key="1">
    <citation type="submission" date="2016-06" db="EMBL/GenBank/DDBJ databases">
        <title>Parallel loss of symbiosis genes in relatives of nitrogen-fixing non-legume Parasponia.</title>
        <authorList>
            <person name="Van Velzen R."/>
            <person name="Holmer R."/>
            <person name="Bu F."/>
            <person name="Rutten L."/>
            <person name="Van Zeijl A."/>
            <person name="Liu W."/>
            <person name="Santuari L."/>
            <person name="Cao Q."/>
            <person name="Sharma T."/>
            <person name="Shen D."/>
            <person name="Roswanjaya Y."/>
            <person name="Wardhani T."/>
            <person name="Kalhor M.S."/>
            <person name="Jansen J."/>
            <person name="Van den Hoogen J."/>
            <person name="Gungor B."/>
            <person name="Hartog M."/>
            <person name="Hontelez J."/>
            <person name="Verver J."/>
            <person name="Yang W.-C."/>
            <person name="Schijlen E."/>
            <person name="Repin R."/>
            <person name="Schilthuizen M."/>
            <person name="Schranz E."/>
            <person name="Heidstra R."/>
            <person name="Miyata K."/>
            <person name="Fedorova E."/>
            <person name="Kohlen W."/>
            <person name="Bisseling T."/>
            <person name="Smit S."/>
            <person name="Geurts R."/>
        </authorList>
    </citation>
    <scope>NUCLEOTIDE SEQUENCE [LARGE SCALE GENOMIC DNA]</scope>
    <source>
        <strain evidence="2">cv. RG33-2</strain>
    </source>
</reference>
<dbReference type="EMBL" id="JXTC01000019">
    <property type="protein sequence ID" value="PON99359.1"/>
    <property type="molecule type" value="Genomic_DNA"/>
</dbReference>
<comment type="caution">
    <text evidence="1">The sequence shown here is derived from an EMBL/GenBank/DDBJ whole genome shotgun (WGS) entry which is preliminary data.</text>
</comment>
<protein>
    <submittedName>
        <fullName evidence="1">Uncharacterized protein</fullName>
    </submittedName>
</protein>
<sequence length="100" mass="11068">MTLLRSEPFTRASLIRNVNTGTISETREERTSGHIPTILRNSTAVNPAVEVTKSTVDLISHSGEERIGGWSSIRERKSMPMESRYSIFSSKSEDEEAGLG</sequence>
<dbReference type="OrthoDB" id="1551282at2759"/>
<dbReference type="AlphaFoldDB" id="A0A2P5FNJ5"/>
<dbReference type="InParanoid" id="A0A2P5FNJ5"/>
<gene>
    <name evidence="1" type="ORF">TorRG33x02_049020</name>
</gene>
<evidence type="ECO:0000313" key="1">
    <source>
        <dbReference type="EMBL" id="PON99359.1"/>
    </source>
</evidence>
<dbReference type="Proteomes" id="UP000237000">
    <property type="component" value="Unassembled WGS sequence"/>
</dbReference>
<keyword evidence="2" id="KW-1185">Reference proteome</keyword>